<protein>
    <submittedName>
        <fullName evidence="1">Pyridoxamine 5'-phosphate oxidase family protein</fullName>
    </submittedName>
</protein>
<dbReference type="Pfam" id="PF12900">
    <property type="entry name" value="Pyridox_ox_2"/>
    <property type="match status" value="1"/>
</dbReference>
<name>A0ABV4BNZ4_9CLOT</name>
<dbReference type="InterPro" id="IPR024747">
    <property type="entry name" value="Pyridox_Oxase-rel"/>
</dbReference>
<sequence length="153" mass="17560">MKKMRRKDRIMDQSKIPIILEKSEYGILSTCDENNQPYAVPINYVYYNNNLYFHCANEGAKLDNISINNTVCFNIVSSSKIIPGEFTSKYESLLIFGKASKVYDKEKEDALIQLVKKYSPEFIENGKEYIGKSQHVVTVIKIAINYISGKENL</sequence>
<dbReference type="PANTHER" id="PTHR34071">
    <property type="entry name" value="5-NITROIMIDAZOLE ANTIBIOTICS RESISTANCE PROTEIN, NIMA-FAMILY-RELATED PROTEIN-RELATED"/>
    <property type="match status" value="1"/>
</dbReference>
<reference evidence="1 2" key="1">
    <citation type="submission" date="2024-08" db="EMBL/GenBank/DDBJ databases">
        <title>Clostridium lapicellarii sp. nov., and Clostridium renhuaiense sp. nov., two species isolated from the mud in a fermentation cellar used for producing sauce-flavour Chinese liquors.</title>
        <authorList>
            <person name="Yang F."/>
            <person name="Wang H."/>
            <person name="Chen L.Q."/>
            <person name="Zhou N."/>
            <person name="Lu J.J."/>
            <person name="Pu X.X."/>
            <person name="Wan B."/>
            <person name="Wang L."/>
            <person name="Liu S.J."/>
        </authorList>
    </citation>
    <scope>NUCLEOTIDE SEQUENCE [LARGE SCALE GENOMIC DNA]</scope>
    <source>
        <strain evidence="1 2">MT-5</strain>
    </source>
</reference>
<comment type="caution">
    <text evidence="1">The sequence shown here is derived from an EMBL/GenBank/DDBJ whole genome shotgun (WGS) entry which is preliminary data.</text>
</comment>
<keyword evidence="2" id="KW-1185">Reference proteome</keyword>
<gene>
    <name evidence="1" type="ORF">AB8U03_03940</name>
</gene>
<dbReference type="PANTHER" id="PTHR34071:SF2">
    <property type="entry name" value="FLAVIN-NUCLEOTIDE-BINDING PROTEIN"/>
    <property type="match status" value="1"/>
</dbReference>
<dbReference type="EMBL" id="JBGEWD010000002">
    <property type="protein sequence ID" value="MEY7999356.1"/>
    <property type="molecule type" value="Genomic_DNA"/>
</dbReference>
<evidence type="ECO:0000313" key="1">
    <source>
        <dbReference type="EMBL" id="MEY7999356.1"/>
    </source>
</evidence>
<dbReference type="RefSeq" id="WP_369703243.1">
    <property type="nucleotide sequence ID" value="NZ_JBGEWD010000002.1"/>
</dbReference>
<dbReference type="SUPFAM" id="SSF50475">
    <property type="entry name" value="FMN-binding split barrel"/>
    <property type="match status" value="1"/>
</dbReference>
<organism evidence="1 2">
    <name type="scientific">Clostridium moutaii</name>
    <dbReference type="NCBI Taxonomy" id="3240932"/>
    <lineage>
        <taxon>Bacteria</taxon>
        <taxon>Bacillati</taxon>
        <taxon>Bacillota</taxon>
        <taxon>Clostridia</taxon>
        <taxon>Eubacteriales</taxon>
        <taxon>Clostridiaceae</taxon>
        <taxon>Clostridium</taxon>
    </lineage>
</organism>
<dbReference type="InterPro" id="IPR012349">
    <property type="entry name" value="Split_barrel_FMN-bd"/>
</dbReference>
<dbReference type="Proteomes" id="UP001564657">
    <property type="component" value="Unassembled WGS sequence"/>
</dbReference>
<dbReference type="Gene3D" id="2.30.110.10">
    <property type="entry name" value="Electron Transport, Fmn-binding Protein, Chain A"/>
    <property type="match status" value="1"/>
</dbReference>
<accession>A0ABV4BNZ4</accession>
<evidence type="ECO:0000313" key="2">
    <source>
        <dbReference type="Proteomes" id="UP001564657"/>
    </source>
</evidence>
<proteinExistence type="predicted"/>